<dbReference type="AlphaFoldDB" id="A0A9Q1HBZ1"/>
<evidence type="ECO:0000313" key="2">
    <source>
        <dbReference type="Proteomes" id="UP001152320"/>
    </source>
</evidence>
<reference evidence="1" key="1">
    <citation type="submission" date="2021-10" db="EMBL/GenBank/DDBJ databases">
        <title>Tropical sea cucumber genome reveals ecological adaptation and Cuvierian tubules defense mechanism.</title>
        <authorList>
            <person name="Chen T."/>
        </authorList>
    </citation>
    <scope>NUCLEOTIDE SEQUENCE</scope>
    <source>
        <strain evidence="1">Nanhai2018</strain>
        <tissue evidence="1">Muscle</tissue>
    </source>
</reference>
<dbReference type="PANTHER" id="PTHR47331:SF1">
    <property type="entry name" value="GAG-LIKE PROTEIN"/>
    <property type="match status" value="1"/>
</dbReference>
<gene>
    <name evidence="1" type="ORF">HOLleu_10858</name>
</gene>
<comment type="caution">
    <text evidence="1">The sequence shown here is derived from an EMBL/GenBank/DDBJ whole genome shotgun (WGS) entry which is preliminary data.</text>
</comment>
<dbReference type="PANTHER" id="PTHR47331">
    <property type="entry name" value="PHD-TYPE DOMAIN-CONTAINING PROTEIN"/>
    <property type="match status" value="1"/>
</dbReference>
<accession>A0A9Q1HBZ1</accession>
<proteinExistence type="predicted"/>
<organism evidence="1 2">
    <name type="scientific">Holothuria leucospilota</name>
    <name type="common">Black long sea cucumber</name>
    <name type="synonym">Mertensiothuria leucospilota</name>
    <dbReference type="NCBI Taxonomy" id="206669"/>
    <lineage>
        <taxon>Eukaryota</taxon>
        <taxon>Metazoa</taxon>
        <taxon>Echinodermata</taxon>
        <taxon>Eleutherozoa</taxon>
        <taxon>Echinozoa</taxon>
        <taxon>Holothuroidea</taxon>
        <taxon>Aspidochirotacea</taxon>
        <taxon>Aspidochirotida</taxon>
        <taxon>Holothuriidae</taxon>
        <taxon>Holothuria</taxon>
    </lineage>
</organism>
<keyword evidence="2" id="KW-1185">Reference proteome</keyword>
<name>A0A9Q1HBZ1_HOLLE</name>
<dbReference type="Proteomes" id="UP001152320">
    <property type="component" value="Chromosome 4"/>
</dbReference>
<dbReference type="EMBL" id="JAIZAY010000004">
    <property type="protein sequence ID" value="KAJ8043662.1"/>
    <property type="molecule type" value="Genomic_DNA"/>
</dbReference>
<evidence type="ECO:0000313" key="1">
    <source>
        <dbReference type="EMBL" id="KAJ8043662.1"/>
    </source>
</evidence>
<sequence length="123" mass="13589">MVTKGVVQGAPINSNDKQSLGAFADDLKSYGETLKAMGFEGEINTQSNLVSIVERLPGYLKNRWVRNVRDIRKNKRSPGIDDLISYVEDVTEEVTDPVYGKLTFAGRGKYLKKPGNGQEASHT</sequence>
<protein>
    <submittedName>
        <fullName evidence="1">Uncharacterized protein</fullName>
    </submittedName>
</protein>